<evidence type="ECO:0000313" key="5">
    <source>
        <dbReference type="Proteomes" id="UP001154111"/>
    </source>
</evidence>
<feature type="transmembrane region" description="Helical" evidence="1">
    <location>
        <begin position="218"/>
        <end position="239"/>
    </location>
</feature>
<keyword evidence="1" id="KW-0812">Transmembrane</keyword>
<dbReference type="AlphaFoldDB" id="A0AAU9VK58"/>
<proteinExistence type="predicted"/>
<evidence type="ECO:0000313" key="2">
    <source>
        <dbReference type="EMBL" id="CAH2762048.1"/>
    </source>
</evidence>
<name>A0AAU9VK58_9FIRM</name>
<feature type="transmembrane region" description="Helical" evidence="1">
    <location>
        <begin position="81"/>
        <end position="102"/>
    </location>
</feature>
<dbReference type="RefSeq" id="WP_254006359.1">
    <property type="nucleotide sequence ID" value="NZ_OW659477.1"/>
</dbReference>
<dbReference type="EMBL" id="OW659496">
    <property type="protein sequence ID" value="CAH2762048.1"/>
    <property type="molecule type" value="Genomic_DNA"/>
</dbReference>
<feature type="transmembrane region" description="Helical" evidence="1">
    <location>
        <begin position="39"/>
        <end position="61"/>
    </location>
</feature>
<sequence>MGFIFQWLLDEFISMLFVVMELIYSVVSSNIFENSYIQFILIILSSFAGVSFFLGLVPAISKYVSEKNININELIKNIFTGSLFALLFTPFSTAIYQVGYFLSSEALTIAGKASSIITKDNIFDGASLVTMINGYTGWGIIIKSSVVLAMVVLLIIILWQQYIRAVDLLIYQLQGVISVFSMVGGDNSAFKTYLNGVLALTITQSIQVMFLYGGLTIVRLGGITDMFMALAFFVAGVGLPKKMKEWSYTTGTAKGISALAQTSMQTYTTLRMTTMMQ</sequence>
<feature type="transmembrane region" description="Helical" evidence="1">
    <location>
        <begin position="168"/>
        <end position="185"/>
    </location>
</feature>
<accession>A0AAU9VK58</accession>
<dbReference type="InterPro" id="IPR046084">
    <property type="entry name" value="TrbL_4"/>
</dbReference>
<evidence type="ECO:0000256" key="1">
    <source>
        <dbReference type="SAM" id="Phobius"/>
    </source>
</evidence>
<dbReference type="Proteomes" id="UP001154095">
    <property type="component" value="Chromosome"/>
</dbReference>
<feature type="transmembrane region" description="Helical" evidence="1">
    <location>
        <begin position="12"/>
        <end position="32"/>
    </location>
</feature>
<keyword evidence="1" id="KW-0472">Membrane</keyword>
<gene>
    <name evidence="3" type="ORF">ERYAMS2_01019</name>
    <name evidence="2" type="ORF">ERYAMS_00726</name>
</gene>
<keyword evidence="4" id="KW-1185">Reference proteome</keyword>
<evidence type="ECO:0000313" key="4">
    <source>
        <dbReference type="Proteomes" id="UP001154095"/>
    </source>
</evidence>
<organism evidence="3 5">
    <name type="scientific">Erysipelothrix amsterdamensis</name>
    <dbReference type="NCBI Taxonomy" id="2929157"/>
    <lineage>
        <taxon>Bacteria</taxon>
        <taxon>Bacillati</taxon>
        <taxon>Bacillota</taxon>
        <taxon>Erysipelotrichia</taxon>
        <taxon>Erysipelotrichales</taxon>
        <taxon>Erysipelotrichaceae</taxon>
        <taxon>Erysipelothrix</taxon>
    </lineage>
</organism>
<feature type="transmembrane region" description="Helical" evidence="1">
    <location>
        <begin position="140"/>
        <end position="162"/>
    </location>
</feature>
<protein>
    <submittedName>
        <fullName evidence="3">---NA</fullName>
    </submittedName>
</protein>
<keyword evidence="1" id="KW-1133">Transmembrane helix</keyword>
<dbReference type="Proteomes" id="UP001154111">
    <property type="component" value="Chromosome"/>
</dbReference>
<dbReference type="Pfam" id="PF19597">
    <property type="entry name" value="TrbL_4"/>
    <property type="match status" value="1"/>
</dbReference>
<dbReference type="EMBL" id="OW659477">
    <property type="protein sequence ID" value="CAH2762064.1"/>
    <property type="molecule type" value="Genomic_DNA"/>
</dbReference>
<evidence type="ECO:0000313" key="3">
    <source>
        <dbReference type="EMBL" id="CAH2762064.1"/>
    </source>
</evidence>
<reference evidence="3" key="1">
    <citation type="submission" date="2022-04" db="EMBL/GenBank/DDBJ databases">
        <authorList>
            <person name="Forde T."/>
        </authorList>
    </citation>
    <scope>NUCLEOTIDE SEQUENCE</scope>
    <source>
        <strain evidence="3">A18Y016a</strain>
        <strain evidence="2">A18Y020d</strain>
    </source>
</reference>